<reference evidence="4" key="1">
    <citation type="journal article" date="2019" name="Int. J. Syst. Evol. Microbiol.">
        <title>The Global Catalogue of Microorganisms (GCM) 10K type strain sequencing project: providing services to taxonomists for standard genome sequencing and annotation.</title>
        <authorList>
            <consortium name="The Broad Institute Genomics Platform"/>
            <consortium name="The Broad Institute Genome Sequencing Center for Infectious Disease"/>
            <person name="Wu L."/>
            <person name="Ma J."/>
        </authorList>
    </citation>
    <scope>NUCLEOTIDE SEQUENCE [LARGE SCALE GENOMIC DNA]</scope>
    <source>
        <strain evidence="4">JCM 16545</strain>
    </source>
</reference>
<evidence type="ECO:0000313" key="3">
    <source>
        <dbReference type="EMBL" id="MFD2275411.1"/>
    </source>
</evidence>
<protein>
    <submittedName>
        <fullName evidence="3">Uncharacterized protein</fullName>
    </submittedName>
</protein>
<dbReference type="RefSeq" id="WP_377092630.1">
    <property type="nucleotide sequence ID" value="NZ_JBHSJM010000001.1"/>
</dbReference>
<feature type="coiled-coil region" evidence="1">
    <location>
        <begin position="250"/>
        <end position="277"/>
    </location>
</feature>
<gene>
    <name evidence="3" type="ORF">ACFSQZ_02915</name>
</gene>
<organism evidence="3 4">
    <name type="scientific">Rubritalea spongiae</name>
    <dbReference type="NCBI Taxonomy" id="430797"/>
    <lineage>
        <taxon>Bacteria</taxon>
        <taxon>Pseudomonadati</taxon>
        <taxon>Verrucomicrobiota</taxon>
        <taxon>Verrucomicrobiia</taxon>
        <taxon>Verrucomicrobiales</taxon>
        <taxon>Rubritaleaceae</taxon>
        <taxon>Rubritalea</taxon>
    </lineage>
</organism>
<evidence type="ECO:0000256" key="1">
    <source>
        <dbReference type="SAM" id="Coils"/>
    </source>
</evidence>
<proteinExistence type="predicted"/>
<evidence type="ECO:0000313" key="4">
    <source>
        <dbReference type="Proteomes" id="UP001597297"/>
    </source>
</evidence>
<keyword evidence="1" id="KW-0175">Coiled coil</keyword>
<name>A0ABW5DZA7_9BACT</name>
<evidence type="ECO:0000256" key="2">
    <source>
        <dbReference type="SAM" id="MobiDB-lite"/>
    </source>
</evidence>
<keyword evidence="4" id="KW-1185">Reference proteome</keyword>
<dbReference type="EMBL" id="JBHUJC010000010">
    <property type="protein sequence ID" value="MFD2275411.1"/>
    <property type="molecule type" value="Genomic_DNA"/>
</dbReference>
<sequence length="282" mass="30594">MSATASTSPKKPAINDSMAGTKAQQYINSLYQELQTATNNYNSQNTILGKYVAQQKDYTTKHANAEALFERLQSNLKDAKQAQKDVEKVLIFFAGQQAAVAEMVGHAKDMSTHAYESLSFLVHQGIGRVNAANTVINADNQKFNDSKHSDNPPPSNVSQPWTNSVTNAIGSAQASGSAAVSAGQDACKAAFQAYITNQSIYSRTTSYLSSFSSFSKQLLSLHNRLVKETSLAKHQTIQLKAQLDMINERVKALNIAVENKKTAMDEAQNKYNAAQQGASYAG</sequence>
<feature type="coiled-coil region" evidence="1">
    <location>
        <begin position="62"/>
        <end position="89"/>
    </location>
</feature>
<feature type="region of interest" description="Disordered" evidence="2">
    <location>
        <begin position="141"/>
        <end position="160"/>
    </location>
</feature>
<comment type="caution">
    <text evidence="3">The sequence shown here is derived from an EMBL/GenBank/DDBJ whole genome shotgun (WGS) entry which is preliminary data.</text>
</comment>
<dbReference type="Proteomes" id="UP001597297">
    <property type="component" value="Unassembled WGS sequence"/>
</dbReference>
<accession>A0ABW5DZA7</accession>